<evidence type="ECO:0000256" key="1">
    <source>
        <dbReference type="ARBA" id="ARBA00022574"/>
    </source>
</evidence>
<dbReference type="PROSITE" id="PS50082">
    <property type="entry name" value="WD_REPEATS_2"/>
    <property type="match status" value="3"/>
</dbReference>
<comment type="caution">
    <text evidence="4">The sequence shown here is derived from an EMBL/GenBank/DDBJ whole genome shotgun (WGS) entry which is preliminary data.</text>
</comment>
<feature type="repeat" description="WD" evidence="3">
    <location>
        <begin position="306"/>
        <end position="341"/>
    </location>
</feature>
<keyword evidence="2" id="KW-0677">Repeat</keyword>
<dbReference type="RefSeq" id="XP_068354603.1">
    <property type="nucleotide sequence ID" value="XM_068508076.1"/>
</dbReference>
<dbReference type="Pfam" id="PF00400">
    <property type="entry name" value="WD40"/>
    <property type="match status" value="5"/>
</dbReference>
<accession>A0A1J4JR07</accession>
<keyword evidence="5" id="KW-1185">Reference proteome</keyword>
<sequence>MTLVQFQVQRAIQPYQQTDVIQKTEFLEQPVYQLTGHSGAINECHFSLDGKILATVAGEVILWSVGSKVESIGALRPHKSPITSLSWSIDGSKFATSSADQTVAVQDTLTGKVERRFKNTENRNKNHISAIVNTVCFSRENPNVVISGDDDGNIFANDLRASGPIAHRKSNSPITSIAINNNRIAVAGVCGSIFIDTISGNQFKMDQRLEPQENSLIYGIAIEPTGRYLAANDSNGVLTIFNILDFYHQKNRIISQASNGTPTKEIVPPRTAWSPDGHYVMSGSTDRLLRIWDVEAITSPMLVYQLPGHTGTVTGCDFHPSLPIVVSGSTDGTVIVGELGK</sequence>
<dbReference type="EMBL" id="MLAK01000910">
    <property type="protein sequence ID" value="OHT01467.1"/>
    <property type="molecule type" value="Genomic_DNA"/>
</dbReference>
<dbReference type="PROSITE" id="PS00678">
    <property type="entry name" value="WD_REPEATS_1"/>
    <property type="match status" value="1"/>
</dbReference>
<keyword evidence="4" id="KW-0687">Ribonucleoprotein</keyword>
<evidence type="ECO:0000256" key="2">
    <source>
        <dbReference type="ARBA" id="ARBA00022737"/>
    </source>
</evidence>
<dbReference type="InterPro" id="IPR001680">
    <property type="entry name" value="WD40_rpt"/>
</dbReference>
<dbReference type="InterPro" id="IPR019775">
    <property type="entry name" value="WD40_repeat_CS"/>
</dbReference>
<gene>
    <name evidence="4" type="ORF">TRFO_31693</name>
</gene>
<dbReference type="SMART" id="SM00320">
    <property type="entry name" value="WD40"/>
    <property type="match status" value="6"/>
</dbReference>
<evidence type="ECO:0000256" key="3">
    <source>
        <dbReference type="PROSITE-ProRule" id="PRU00221"/>
    </source>
</evidence>
<dbReference type="InterPro" id="IPR036322">
    <property type="entry name" value="WD40_repeat_dom_sf"/>
</dbReference>
<dbReference type="PROSITE" id="PS50294">
    <property type="entry name" value="WD_REPEATS_REGION"/>
    <property type="match status" value="1"/>
</dbReference>
<name>A0A1J4JR07_9EUKA</name>
<evidence type="ECO:0000313" key="4">
    <source>
        <dbReference type="EMBL" id="OHT01467.1"/>
    </source>
</evidence>
<keyword evidence="1 3" id="KW-0853">WD repeat</keyword>
<reference evidence="4" key="1">
    <citation type="submission" date="2016-10" db="EMBL/GenBank/DDBJ databases">
        <authorList>
            <person name="Benchimol M."/>
            <person name="Almeida L.G."/>
            <person name="Vasconcelos A.T."/>
            <person name="Perreira-Neves A."/>
            <person name="Rosa I.A."/>
            <person name="Tasca T."/>
            <person name="Bogo M.R."/>
            <person name="de Souza W."/>
        </authorList>
    </citation>
    <scope>NUCLEOTIDE SEQUENCE [LARGE SCALE GENOMIC DNA]</scope>
    <source>
        <strain evidence="4">K</strain>
    </source>
</reference>
<dbReference type="SUPFAM" id="SSF50978">
    <property type="entry name" value="WD40 repeat-like"/>
    <property type="match status" value="1"/>
</dbReference>
<dbReference type="GO" id="GO:0003723">
    <property type="term" value="F:RNA binding"/>
    <property type="evidence" value="ECO:0007669"/>
    <property type="project" value="TreeGrafter"/>
</dbReference>
<evidence type="ECO:0000313" key="5">
    <source>
        <dbReference type="Proteomes" id="UP000179807"/>
    </source>
</evidence>
<dbReference type="VEuPathDB" id="TrichDB:TRFO_31693"/>
<dbReference type="AlphaFoldDB" id="A0A1J4JR07"/>
<feature type="repeat" description="WD" evidence="3">
    <location>
        <begin position="272"/>
        <end position="295"/>
    </location>
</feature>
<dbReference type="InterPro" id="IPR015943">
    <property type="entry name" value="WD40/YVTN_repeat-like_dom_sf"/>
</dbReference>
<dbReference type="GO" id="GO:0071013">
    <property type="term" value="C:catalytic step 2 spliceosome"/>
    <property type="evidence" value="ECO:0007669"/>
    <property type="project" value="TreeGrafter"/>
</dbReference>
<organism evidence="4 5">
    <name type="scientific">Tritrichomonas foetus</name>
    <dbReference type="NCBI Taxonomy" id="1144522"/>
    <lineage>
        <taxon>Eukaryota</taxon>
        <taxon>Metamonada</taxon>
        <taxon>Parabasalia</taxon>
        <taxon>Tritrichomonadida</taxon>
        <taxon>Tritrichomonadidae</taxon>
        <taxon>Tritrichomonas</taxon>
    </lineage>
</organism>
<feature type="repeat" description="WD" evidence="3">
    <location>
        <begin position="75"/>
        <end position="116"/>
    </location>
</feature>
<dbReference type="GeneID" id="94842780"/>
<dbReference type="Proteomes" id="UP000179807">
    <property type="component" value="Unassembled WGS sequence"/>
</dbReference>
<dbReference type="PANTHER" id="PTHR44006">
    <property type="entry name" value="U5 SMALL NUCLEAR RIBONUCLEOPROTEIN 40 KDA PROTEIN"/>
    <property type="match status" value="1"/>
</dbReference>
<dbReference type="InterPro" id="IPR052234">
    <property type="entry name" value="U5_snRNP_Component"/>
</dbReference>
<dbReference type="PANTHER" id="PTHR44006:SF1">
    <property type="entry name" value="U5 SMALL NUCLEAR RIBONUCLEOPROTEIN 40 KDA PROTEIN"/>
    <property type="match status" value="1"/>
</dbReference>
<protein>
    <submittedName>
        <fullName evidence="4">U5 small nuclear ribonucleoprotein 40 kDa protein</fullName>
    </submittedName>
</protein>
<proteinExistence type="predicted"/>
<dbReference type="OrthoDB" id="1068471at2759"/>
<dbReference type="Gene3D" id="2.130.10.10">
    <property type="entry name" value="YVTN repeat-like/Quinoprotein amine dehydrogenase"/>
    <property type="match status" value="1"/>
</dbReference>